<evidence type="ECO:0000256" key="1">
    <source>
        <dbReference type="ARBA" id="ARBA00006479"/>
    </source>
</evidence>
<feature type="compositionally biased region" description="Basic and acidic residues" evidence="2">
    <location>
        <begin position="40"/>
        <end position="52"/>
    </location>
</feature>
<gene>
    <name evidence="4" type="ORF">NP075_03285</name>
</gene>
<organism evidence="4 5">
    <name type="scientific">Cellulomonas wangsupingiae</name>
    <dbReference type="NCBI Taxonomy" id="2968085"/>
    <lineage>
        <taxon>Bacteria</taxon>
        <taxon>Bacillati</taxon>
        <taxon>Actinomycetota</taxon>
        <taxon>Actinomycetes</taxon>
        <taxon>Micrococcales</taxon>
        <taxon>Cellulomonadaceae</taxon>
        <taxon>Cellulomonas</taxon>
    </lineage>
</organism>
<dbReference type="Gene3D" id="1.10.10.10">
    <property type="entry name" value="Winged helix-like DNA-binding domain superfamily/Winged helix DNA-binding domain"/>
    <property type="match status" value="1"/>
</dbReference>
<dbReference type="Proteomes" id="UP001317322">
    <property type="component" value="Chromosome"/>
</dbReference>
<dbReference type="EMBL" id="CP101989">
    <property type="protein sequence ID" value="UUI65769.1"/>
    <property type="molecule type" value="Genomic_DNA"/>
</dbReference>
<dbReference type="Pfam" id="PF00480">
    <property type="entry name" value="ROK"/>
    <property type="match status" value="1"/>
</dbReference>
<dbReference type="InterPro" id="IPR000600">
    <property type="entry name" value="ROK"/>
</dbReference>
<dbReference type="SUPFAM" id="SSF46785">
    <property type="entry name" value="Winged helix' DNA-binding domain"/>
    <property type="match status" value="1"/>
</dbReference>
<dbReference type="Gene3D" id="3.30.420.40">
    <property type="match status" value="2"/>
</dbReference>
<evidence type="ECO:0000313" key="5">
    <source>
        <dbReference type="Proteomes" id="UP001317322"/>
    </source>
</evidence>
<accession>A0ABY5K7I4</accession>
<evidence type="ECO:0000259" key="3">
    <source>
        <dbReference type="Pfam" id="PF09339"/>
    </source>
</evidence>
<dbReference type="InterPro" id="IPR036388">
    <property type="entry name" value="WH-like_DNA-bd_sf"/>
</dbReference>
<feature type="compositionally biased region" description="Basic and acidic residues" evidence="2">
    <location>
        <begin position="1"/>
        <end position="13"/>
    </location>
</feature>
<sequence length="448" mass="45843">MPRQDDAPDDALRDVAPQGFATPRPAALTRLPDALAGAPRTREGRAAERVPDPSRAARQAQMRRHNLSVALAQVVDARTPPSRAQIAAATGLARGTVTGLVDVLIEAGLVRELDPVVVARAGRPAVPLAPTPGRVAGVGMEVNVDYLGLRAVDLAGGVLVEAVEHVDLRGSDPDAVLDRLAMLAAPVLAALAADGVRVAGTALALPGLVDRITGPLRYAPNLGWRDVDVVARLAAHPVLADLPPRVANEANLAARAEAHARRAAVAPSFLYVSGEVGVGGALVLDGEIFLGRHGWSGEIGHVVVDGGAGGTRPVSLEQHAGQDAIARAAGLPAGAPFADVVAALDAGDARARDAVRGAARWLGLAVATVANVVDVSQVVLGGTFGLVFEDVQDVVRDALADRVIFADWSSPSVTRAAAGDYPAMTGGALAVLRTVVADPTPWFATTTA</sequence>
<keyword evidence="5" id="KW-1185">Reference proteome</keyword>
<dbReference type="PANTHER" id="PTHR18964:SF149">
    <property type="entry name" value="BIFUNCTIONAL UDP-N-ACETYLGLUCOSAMINE 2-EPIMERASE_N-ACETYLMANNOSAMINE KINASE"/>
    <property type="match status" value="1"/>
</dbReference>
<dbReference type="RefSeq" id="WP_227566473.1">
    <property type="nucleotide sequence ID" value="NZ_CP101989.1"/>
</dbReference>
<protein>
    <submittedName>
        <fullName evidence="4">ROK family transcriptional regulator</fullName>
    </submittedName>
</protein>
<evidence type="ECO:0000313" key="4">
    <source>
        <dbReference type="EMBL" id="UUI65769.1"/>
    </source>
</evidence>
<proteinExistence type="inferred from homology"/>
<reference evidence="4 5" key="1">
    <citation type="submission" date="2022-07" db="EMBL/GenBank/DDBJ databases">
        <title>Novel species in genus cellulomonas.</title>
        <authorList>
            <person name="Ye L."/>
        </authorList>
    </citation>
    <scope>NUCLEOTIDE SEQUENCE [LARGE SCALE GENOMIC DNA]</scope>
    <source>
        <strain evidence="5">zg-Y908</strain>
    </source>
</reference>
<feature type="domain" description="HTH iclR-type" evidence="3">
    <location>
        <begin position="79"/>
        <end position="112"/>
    </location>
</feature>
<dbReference type="Pfam" id="PF09339">
    <property type="entry name" value="HTH_IclR"/>
    <property type="match status" value="1"/>
</dbReference>
<comment type="similarity">
    <text evidence="1">Belongs to the ROK (NagC/XylR) family.</text>
</comment>
<dbReference type="InterPro" id="IPR005471">
    <property type="entry name" value="Tscrpt_reg_IclR_N"/>
</dbReference>
<evidence type="ECO:0000256" key="2">
    <source>
        <dbReference type="SAM" id="MobiDB-lite"/>
    </source>
</evidence>
<dbReference type="InterPro" id="IPR043129">
    <property type="entry name" value="ATPase_NBD"/>
</dbReference>
<dbReference type="InterPro" id="IPR036390">
    <property type="entry name" value="WH_DNA-bd_sf"/>
</dbReference>
<dbReference type="PANTHER" id="PTHR18964">
    <property type="entry name" value="ROK (REPRESSOR, ORF, KINASE) FAMILY"/>
    <property type="match status" value="1"/>
</dbReference>
<dbReference type="SUPFAM" id="SSF53067">
    <property type="entry name" value="Actin-like ATPase domain"/>
    <property type="match status" value="1"/>
</dbReference>
<feature type="region of interest" description="Disordered" evidence="2">
    <location>
        <begin position="1"/>
        <end position="54"/>
    </location>
</feature>
<name>A0ABY5K7I4_9CELL</name>